<feature type="region of interest" description="Disordered" evidence="5">
    <location>
        <begin position="739"/>
        <end position="761"/>
    </location>
</feature>
<accession>M7X4V0</accession>
<dbReference type="GO" id="GO:0006606">
    <property type="term" value="P:protein import into nucleus"/>
    <property type="evidence" value="ECO:0007669"/>
    <property type="project" value="TreeGrafter"/>
</dbReference>
<sequence length="1014" mass="111679">MPLSSVPDLTKFLPPLIQDAIEAEMDRGEKSAYYDEFEQLYWMYSGWEEVLEQYERDEADIAQRLEAYNDAYQRMWVSGDAERMRIRARLTEQYPTLSQRCVELAQREKGPAGPTSPDILSSVRQLGCDLCQACEVAAPHSTVWHPDSKRQWHKCHPLVVVSNVATVRFWESGSLSSSGIEHFKSASCPSKQGELVKDLKLVSSTIYLLTTIQSRLFALKLIYHARADASLKPNEVERTVYAATEENRGVWKVPVRSEGGEHLLVEQGIFAGVLEALAGEKVGNEQWALNEGKVEIVDAAKRTPRCPHLARPRRNASDSLSFAIVMLEIGTSANSVAVAGLTHLTYRSRLDPRPLSTPGLSLGSGEIAFVILANAVVIASVAHDSTFEEAFPLRKNTDRFLGLSMPSYHPSATATIETLSLLTSSPSIFSVSVSPPQGHRLVARGTEGYKTRRLQTRIEQAVFFGTNEAQNPLAFDLQPDLEGDLAVAAIAVSSGILASSSVNMPLILDLRAQLADRVHRAKALIEYINVNGLLGKLPQHARRQLSWDAERLAAAVALWHNQNARLGSGSSILSDAILQYMDEIGEGFGEDPLRLFFRTKLALNAVARHRKETSSHYGLDSSSIPSEPWSSRPLLLDSLQWHFEATDGLLRERAFQAELKTQMAGVAEYVFAAFEKRLLYLETVNGDAPAPELRQVRERYIEVRPRFIRMLVAIGKVAAAYELGERHHDFDSLVHLSNDPTHGSSSRSARTSTSTAGTLPSRCTASTWTKLRTLLEPEEAHRPLLTAFLDSTDSNKLAWIKDVAIDRFDHASLALSTEAVEEPSVATKKLMLSLSKLAQAAQIDQLALEGEEVQRALVAVDDNFDLVNTQQNLSTFFSSLLSGTEVRMPSTEQGEVVAAHEAISPEGLIDILSPKENNNEHASDFAASLDVLFWAALRSSAGLKDEEMAAALRNTAFYATLAAARKARQPQDMLLEPSRSFSSATPDELAARFPDLPLSTIDALTATTSRKADC</sequence>
<evidence type="ECO:0000256" key="5">
    <source>
        <dbReference type="SAM" id="MobiDB-lite"/>
    </source>
</evidence>
<dbReference type="HOGENOM" id="CLU_008112_0_0_1"/>
<reference evidence="6 7" key="1">
    <citation type="journal article" date="2012" name="Nat. Commun.">
        <title>A multi-omic map of the lipid-producing yeast Rhodosporidium toruloides.</title>
        <authorList>
            <person name="Zhu Z."/>
            <person name="Zhang S."/>
            <person name="Liu H."/>
            <person name="Shen H."/>
            <person name="Lin X."/>
            <person name="Yang F."/>
            <person name="Zhou Y.J."/>
            <person name="Jin G."/>
            <person name="Ye M."/>
            <person name="Zou H."/>
            <person name="Zou H."/>
            <person name="Zhao Z.K."/>
        </authorList>
    </citation>
    <scope>NUCLEOTIDE SEQUENCE [LARGE SCALE GENOMIC DNA]</scope>
    <source>
        <strain evidence="6 7">NP11</strain>
    </source>
</reference>
<dbReference type="GO" id="GO:0031080">
    <property type="term" value="C:nuclear pore outer ring"/>
    <property type="evidence" value="ECO:0007669"/>
    <property type="project" value="TreeGrafter"/>
</dbReference>
<dbReference type="eggNOG" id="KOG4121">
    <property type="taxonomic scope" value="Eukaryota"/>
</dbReference>
<evidence type="ECO:0000313" key="7">
    <source>
        <dbReference type="Proteomes" id="UP000016926"/>
    </source>
</evidence>
<dbReference type="GO" id="GO:0000972">
    <property type="term" value="P:transcription-dependent tethering of RNA polymerase II gene DNA at nuclear periphery"/>
    <property type="evidence" value="ECO:0007669"/>
    <property type="project" value="TreeGrafter"/>
</dbReference>
<dbReference type="InterPro" id="IPR037624">
    <property type="entry name" value="Nup133-like"/>
</dbReference>
<dbReference type="PANTHER" id="PTHR13405">
    <property type="entry name" value="NUCLEAR PORE COMPLEX PROTEIN NUP133"/>
    <property type="match status" value="1"/>
</dbReference>
<keyword evidence="3" id="KW-0813">Transport</keyword>
<protein>
    <submittedName>
        <fullName evidence="6">Nuclear pore complex subunit Nup133, putative</fullName>
    </submittedName>
</protein>
<dbReference type="InterPro" id="IPR015943">
    <property type="entry name" value="WD40/YVTN_repeat-like_dom_sf"/>
</dbReference>
<comment type="similarity">
    <text evidence="2">Belongs to the nucleoporin Nup133 family.</text>
</comment>
<evidence type="ECO:0000256" key="1">
    <source>
        <dbReference type="ARBA" id="ARBA00004123"/>
    </source>
</evidence>
<dbReference type="GO" id="GO:0017056">
    <property type="term" value="F:structural constituent of nuclear pore"/>
    <property type="evidence" value="ECO:0007669"/>
    <property type="project" value="InterPro"/>
</dbReference>
<name>M7X4V0_RHOT1</name>
<feature type="compositionally biased region" description="Low complexity" evidence="5">
    <location>
        <begin position="743"/>
        <end position="758"/>
    </location>
</feature>
<keyword evidence="4" id="KW-0539">Nucleus</keyword>
<dbReference type="Proteomes" id="UP000016926">
    <property type="component" value="Unassembled WGS sequence"/>
</dbReference>
<evidence type="ECO:0000256" key="3">
    <source>
        <dbReference type="ARBA" id="ARBA00022448"/>
    </source>
</evidence>
<dbReference type="SUPFAM" id="SSF117289">
    <property type="entry name" value="Nucleoporin domain"/>
    <property type="match status" value="1"/>
</dbReference>
<dbReference type="Gene3D" id="2.130.10.10">
    <property type="entry name" value="YVTN repeat-like/Quinoprotein amine dehydrogenase"/>
    <property type="match status" value="1"/>
</dbReference>
<dbReference type="GO" id="GO:0016973">
    <property type="term" value="P:poly(A)+ mRNA export from nucleus"/>
    <property type="evidence" value="ECO:0007669"/>
    <property type="project" value="TreeGrafter"/>
</dbReference>
<dbReference type="Gene3D" id="1.20.58.1380">
    <property type="match status" value="1"/>
</dbReference>
<proteinExistence type="inferred from homology"/>
<organism evidence="6 7">
    <name type="scientific">Rhodotorula toruloides (strain NP11)</name>
    <name type="common">Yeast</name>
    <name type="synonym">Rhodosporidium toruloides</name>
    <dbReference type="NCBI Taxonomy" id="1130832"/>
    <lineage>
        <taxon>Eukaryota</taxon>
        <taxon>Fungi</taxon>
        <taxon>Dikarya</taxon>
        <taxon>Basidiomycota</taxon>
        <taxon>Pucciniomycotina</taxon>
        <taxon>Microbotryomycetes</taxon>
        <taxon>Sporidiobolales</taxon>
        <taxon>Sporidiobolaceae</taxon>
        <taxon>Rhodotorula</taxon>
    </lineage>
</organism>
<dbReference type="OrthoDB" id="103454at2759"/>
<dbReference type="PANTHER" id="PTHR13405:SF11">
    <property type="entry name" value="NUCLEAR PORE COMPLEX PROTEIN NUP133"/>
    <property type="match status" value="1"/>
</dbReference>
<keyword evidence="7" id="KW-1185">Reference proteome</keyword>
<dbReference type="RefSeq" id="XP_016276249.1">
    <property type="nucleotide sequence ID" value="XM_016416530.1"/>
</dbReference>
<dbReference type="GeneID" id="27366870"/>
<gene>
    <name evidence="6" type="ORF">RHTO_02857</name>
</gene>
<evidence type="ECO:0000256" key="2">
    <source>
        <dbReference type="ARBA" id="ARBA00005569"/>
    </source>
</evidence>
<dbReference type="AlphaFoldDB" id="M7X4V0"/>
<evidence type="ECO:0000313" key="6">
    <source>
        <dbReference type="EMBL" id="EMS25130.1"/>
    </source>
</evidence>
<dbReference type="EMBL" id="KB722643">
    <property type="protein sequence ID" value="EMS25130.1"/>
    <property type="molecule type" value="Genomic_DNA"/>
</dbReference>
<evidence type="ECO:0000256" key="4">
    <source>
        <dbReference type="ARBA" id="ARBA00023242"/>
    </source>
</evidence>
<comment type="subcellular location">
    <subcellularLocation>
        <location evidence="1">Nucleus</location>
    </subcellularLocation>
</comment>